<evidence type="ECO:0000256" key="7">
    <source>
        <dbReference type="ARBA" id="ARBA00023136"/>
    </source>
</evidence>
<comment type="caution">
    <text evidence="10">The sequence shown here is derived from an EMBL/GenBank/DDBJ whole genome shotgun (WGS) entry which is preliminary data.</text>
</comment>
<sequence>MSSSDDDRPVLRAGRTAWAVVGIIVVGLIAWTALAAVSGLVIPLVVATVIGVLLHPLVDRMAGWGVPRAVGAVLVLLGLGAILVGAVWLTVVGVIDQGSEIAAKITAAFGVLEDQFASLDLASVDLDETSLGDGVTQMLGGLAGFFGSAFSSVAAFLAGTLVAVFFLYFLLVDWARFESWVATKSAVGRTSGEAVVEESVTTLRRYFGALTTTSALTAVIIGIGAAVLDVPLVMAIALVTFVTSYIPYLGAIFSGAFAVLIALGSQGTTAAIVLLVIILVAQNVVQTLLLTKLTSDRLRLHPIVSLGSTIVGAAVAGVLGAMLSAPVTVIVLDLVAHLRGRPTRAASEALDELPGDGGRPSDEPPGNIVAEP</sequence>
<evidence type="ECO:0000313" key="10">
    <source>
        <dbReference type="EMBL" id="PJJ69204.1"/>
    </source>
</evidence>
<keyword evidence="4" id="KW-1003">Cell membrane</keyword>
<dbReference type="Pfam" id="PF01594">
    <property type="entry name" value="AI-2E_transport"/>
    <property type="match status" value="1"/>
</dbReference>
<evidence type="ECO:0000256" key="1">
    <source>
        <dbReference type="ARBA" id="ARBA00004651"/>
    </source>
</evidence>
<dbReference type="OrthoDB" id="9784366at2"/>
<accession>A0A2M9CCW5</accession>
<name>A0A2M9CCW5_9CELL</name>
<evidence type="ECO:0000256" key="8">
    <source>
        <dbReference type="SAM" id="MobiDB-lite"/>
    </source>
</evidence>
<feature type="transmembrane region" description="Helical" evidence="9">
    <location>
        <begin position="16"/>
        <end position="34"/>
    </location>
</feature>
<gene>
    <name evidence="10" type="ORF">CLV28_2666</name>
</gene>
<organism evidence="10 11">
    <name type="scientific">Sediminihabitans luteus</name>
    <dbReference type="NCBI Taxonomy" id="1138585"/>
    <lineage>
        <taxon>Bacteria</taxon>
        <taxon>Bacillati</taxon>
        <taxon>Actinomycetota</taxon>
        <taxon>Actinomycetes</taxon>
        <taxon>Micrococcales</taxon>
        <taxon>Cellulomonadaceae</taxon>
        <taxon>Sediminihabitans</taxon>
    </lineage>
</organism>
<dbReference type="AlphaFoldDB" id="A0A2M9CCW5"/>
<feature type="transmembrane region" description="Helical" evidence="9">
    <location>
        <begin position="270"/>
        <end position="290"/>
    </location>
</feature>
<feature type="transmembrane region" description="Helical" evidence="9">
    <location>
        <begin position="310"/>
        <end position="335"/>
    </location>
</feature>
<evidence type="ECO:0000256" key="5">
    <source>
        <dbReference type="ARBA" id="ARBA00022692"/>
    </source>
</evidence>
<feature type="transmembrane region" description="Helical" evidence="9">
    <location>
        <begin position="214"/>
        <end position="239"/>
    </location>
</feature>
<dbReference type="PANTHER" id="PTHR21716">
    <property type="entry name" value="TRANSMEMBRANE PROTEIN"/>
    <property type="match status" value="1"/>
</dbReference>
<protein>
    <submittedName>
        <fullName evidence="10">Putative PurR-regulated permease PerM</fullName>
    </submittedName>
</protein>
<keyword evidence="11" id="KW-1185">Reference proteome</keyword>
<feature type="transmembrane region" description="Helical" evidence="9">
    <location>
        <begin position="40"/>
        <end position="58"/>
    </location>
</feature>
<evidence type="ECO:0000256" key="3">
    <source>
        <dbReference type="ARBA" id="ARBA00022448"/>
    </source>
</evidence>
<evidence type="ECO:0000313" key="11">
    <source>
        <dbReference type="Proteomes" id="UP000231693"/>
    </source>
</evidence>
<dbReference type="InterPro" id="IPR002549">
    <property type="entry name" value="AI-2E-like"/>
</dbReference>
<dbReference type="RefSeq" id="WP_100423819.1">
    <property type="nucleotide sequence ID" value="NZ_BOOX01000005.1"/>
</dbReference>
<keyword evidence="7 9" id="KW-0472">Membrane</keyword>
<feature type="transmembrane region" description="Helical" evidence="9">
    <location>
        <begin position="145"/>
        <end position="171"/>
    </location>
</feature>
<feature type="region of interest" description="Disordered" evidence="8">
    <location>
        <begin position="347"/>
        <end position="372"/>
    </location>
</feature>
<evidence type="ECO:0000256" key="4">
    <source>
        <dbReference type="ARBA" id="ARBA00022475"/>
    </source>
</evidence>
<evidence type="ECO:0000256" key="9">
    <source>
        <dbReference type="SAM" id="Phobius"/>
    </source>
</evidence>
<dbReference type="GO" id="GO:0005886">
    <property type="term" value="C:plasma membrane"/>
    <property type="evidence" value="ECO:0007669"/>
    <property type="project" value="UniProtKB-SubCell"/>
</dbReference>
<keyword evidence="6 9" id="KW-1133">Transmembrane helix</keyword>
<feature type="transmembrane region" description="Helical" evidence="9">
    <location>
        <begin position="245"/>
        <end position="263"/>
    </location>
</feature>
<evidence type="ECO:0000256" key="2">
    <source>
        <dbReference type="ARBA" id="ARBA00009773"/>
    </source>
</evidence>
<comment type="similarity">
    <text evidence="2">Belongs to the autoinducer-2 exporter (AI-2E) (TC 2.A.86) family.</text>
</comment>
<evidence type="ECO:0000256" key="6">
    <source>
        <dbReference type="ARBA" id="ARBA00022989"/>
    </source>
</evidence>
<feature type="transmembrane region" description="Helical" evidence="9">
    <location>
        <begin position="70"/>
        <end position="91"/>
    </location>
</feature>
<comment type="subcellular location">
    <subcellularLocation>
        <location evidence="1">Cell membrane</location>
        <topology evidence="1">Multi-pass membrane protein</topology>
    </subcellularLocation>
</comment>
<keyword evidence="3" id="KW-0813">Transport</keyword>
<keyword evidence="5 9" id="KW-0812">Transmembrane</keyword>
<dbReference type="EMBL" id="PGFE01000005">
    <property type="protein sequence ID" value="PJJ69204.1"/>
    <property type="molecule type" value="Genomic_DNA"/>
</dbReference>
<reference evidence="10 11" key="1">
    <citation type="submission" date="2017-11" db="EMBL/GenBank/DDBJ databases">
        <title>Genomic Encyclopedia of Archaeal and Bacterial Type Strains, Phase II (KMG-II): From Individual Species to Whole Genera.</title>
        <authorList>
            <person name="Goeker M."/>
        </authorList>
    </citation>
    <scope>NUCLEOTIDE SEQUENCE [LARGE SCALE GENOMIC DNA]</scope>
    <source>
        <strain evidence="10 11">DSM 25478</strain>
    </source>
</reference>
<dbReference type="PANTHER" id="PTHR21716:SF53">
    <property type="entry name" value="PERMEASE PERM-RELATED"/>
    <property type="match status" value="1"/>
</dbReference>
<dbReference type="Proteomes" id="UP000231693">
    <property type="component" value="Unassembled WGS sequence"/>
</dbReference>
<proteinExistence type="inferred from homology"/>